<keyword evidence="1" id="KW-0614">Plasmid</keyword>
<dbReference type="Proteomes" id="UP000266634">
    <property type="component" value="Unassembled WGS sequence"/>
</dbReference>
<dbReference type="EMBL" id="CP011044">
    <property type="protein sequence ID" value="AJW80662.1"/>
    <property type="molecule type" value="Genomic_DNA"/>
</dbReference>
<reference evidence="1 3" key="1">
    <citation type="journal article" date="2015" name="Genome Announc.">
        <title>Complete Genome Sequence of Clavibacter michiganensis subsp. insidiosus R1-1 Using PacBio Single-Molecule Real-Time Technology.</title>
        <authorList>
            <person name="Lu Y."/>
            <person name="Samac D.A."/>
            <person name="Glazebrook J."/>
            <person name="Ishimaru C.A."/>
        </authorList>
    </citation>
    <scope>NUCLEOTIDE SEQUENCE [LARGE SCALE GENOMIC DNA]</scope>
    <source>
        <strain evidence="1 3">R1-1</strain>
        <plasmid evidence="1 3">pCI1</plasmid>
    </source>
</reference>
<evidence type="ECO:0000313" key="1">
    <source>
        <dbReference type="EMBL" id="AJW80662.1"/>
    </source>
</evidence>
<protein>
    <submittedName>
        <fullName evidence="1">Uncharacterized protein</fullName>
    </submittedName>
</protein>
<organism evidence="1 3">
    <name type="scientific">Clavibacter michiganensis subsp. insidiosus</name>
    <dbReference type="NCBI Taxonomy" id="33014"/>
    <lineage>
        <taxon>Bacteria</taxon>
        <taxon>Bacillati</taxon>
        <taxon>Actinomycetota</taxon>
        <taxon>Actinomycetes</taxon>
        <taxon>Micrococcales</taxon>
        <taxon>Microbacteriaceae</taxon>
        <taxon>Clavibacter</taxon>
    </lineage>
</organism>
<evidence type="ECO:0000313" key="4">
    <source>
        <dbReference type="Proteomes" id="UP000266634"/>
    </source>
</evidence>
<sequence>MAPKRRPRGTLVDPVPIGYEVERVSKDKFDAIADRAGVSRAVLFELVVDHLELTDQGIPTWMPPKSREGELPIEPT</sequence>
<dbReference type="AlphaFoldDB" id="A0A0D5CN08"/>
<name>A0A0D5CN08_9MICO</name>
<gene>
    <name evidence="2" type="ORF">DZF93_09090</name>
    <name evidence="1" type="ORF">VO01_15575</name>
</gene>
<proteinExistence type="predicted"/>
<dbReference type="HOGENOM" id="CLU_195120_0_0_11"/>
<dbReference type="PATRIC" id="fig|33014.5.peg.3213"/>
<dbReference type="OrthoDB" id="4954170at2"/>
<evidence type="ECO:0000313" key="3">
    <source>
        <dbReference type="Proteomes" id="UP000032604"/>
    </source>
</evidence>
<evidence type="ECO:0000313" key="2">
    <source>
        <dbReference type="EMBL" id="RIJ34177.1"/>
    </source>
</evidence>
<geneLocation type="plasmid" evidence="1 3">
    <name>pCI1</name>
</geneLocation>
<reference evidence="2 4" key="2">
    <citation type="submission" date="2018-08" db="EMBL/GenBank/DDBJ databases">
        <title>Genome Sequence of Clavibacter michiganensis Subspecies type strains, and the Atypical Peach-Colored Strains Isolated from Tomato.</title>
        <authorList>
            <person name="Osdaghi E."/>
            <person name="Portier P."/>
            <person name="Briand M."/>
            <person name="Jacques M.-A."/>
        </authorList>
    </citation>
    <scope>NUCLEOTIDE SEQUENCE [LARGE SCALE GENOMIC DNA]</scope>
    <source>
        <strain evidence="2 4">CFBP 6488</strain>
    </source>
</reference>
<dbReference type="EMBL" id="QWEA01000323">
    <property type="protein sequence ID" value="RIJ34177.1"/>
    <property type="molecule type" value="Genomic_DNA"/>
</dbReference>
<accession>A0A0D5CN08</accession>
<dbReference type="KEGG" id="cmh:VO01_15575"/>
<dbReference type="Proteomes" id="UP000032604">
    <property type="component" value="Plasmid pCI1"/>
</dbReference>
<dbReference type="RefSeq" id="WP_045530837.1">
    <property type="nucleotide sequence ID" value="NZ_CP011044.1"/>
</dbReference>